<name>A0A2M3ZSM9_9DIPT</name>
<dbReference type="EMBL" id="GGFM01010788">
    <property type="protein sequence ID" value="MBW31539.1"/>
    <property type="molecule type" value="Transcribed_RNA"/>
</dbReference>
<feature type="signal peptide" evidence="2">
    <location>
        <begin position="1"/>
        <end position="22"/>
    </location>
</feature>
<keyword evidence="1" id="KW-1133">Transmembrane helix</keyword>
<evidence type="ECO:0000256" key="1">
    <source>
        <dbReference type="SAM" id="Phobius"/>
    </source>
</evidence>
<keyword evidence="1" id="KW-0812">Transmembrane</keyword>
<proteinExistence type="predicted"/>
<sequence length="67" mass="7004">MLPFTVVLVLVLVSQQPSGTTTIPFAIGVEAAVPPWLLLLVMIPFLLASMVADIGVGGGVLVVVMDW</sequence>
<organism evidence="3">
    <name type="scientific">Anopheles braziliensis</name>
    <dbReference type="NCBI Taxonomy" id="58242"/>
    <lineage>
        <taxon>Eukaryota</taxon>
        <taxon>Metazoa</taxon>
        <taxon>Ecdysozoa</taxon>
        <taxon>Arthropoda</taxon>
        <taxon>Hexapoda</taxon>
        <taxon>Insecta</taxon>
        <taxon>Pterygota</taxon>
        <taxon>Neoptera</taxon>
        <taxon>Endopterygota</taxon>
        <taxon>Diptera</taxon>
        <taxon>Nematocera</taxon>
        <taxon>Culicoidea</taxon>
        <taxon>Culicidae</taxon>
        <taxon>Anophelinae</taxon>
        <taxon>Anopheles</taxon>
    </lineage>
</organism>
<accession>A0A2M3ZSM9</accession>
<protein>
    <submittedName>
        <fullName evidence="3">Putative secreted peptide</fullName>
    </submittedName>
</protein>
<evidence type="ECO:0000256" key="2">
    <source>
        <dbReference type="SAM" id="SignalP"/>
    </source>
</evidence>
<keyword evidence="2" id="KW-0732">Signal</keyword>
<reference evidence="3" key="1">
    <citation type="submission" date="2018-01" db="EMBL/GenBank/DDBJ databases">
        <title>An insight into the sialome of Amazonian anophelines.</title>
        <authorList>
            <person name="Ribeiro J.M."/>
            <person name="Scarpassa V."/>
            <person name="Calvo E."/>
        </authorList>
    </citation>
    <scope>NUCLEOTIDE SEQUENCE</scope>
    <source>
        <tissue evidence="3">Salivary glands</tissue>
    </source>
</reference>
<evidence type="ECO:0000313" key="3">
    <source>
        <dbReference type="EMBL" id="MBW31539.1"/>
    </source>
</evidence>
<feature type="chain" id="PRO_5014954095" evidence="2">
    <location>
        <begin position="23"/>
        <end position="67"/>
    </location>
</feature>
<feature type="transmembrane region" description="Helical" evidence="1">
    <location>
        <begin position="41"/>
        <end position="64"/>
    </location>
</feature>
<dbReference type="AlphaFoldDB" id="A0A2M3ZSM9"/>
<keyword evidence="1" id="KW-0472">Membrane</keyword>